<feature type="transmembrane region" description="Helical" evidence="8">
    <location>
        <begin position="277"/>
        <end position="300"/>
    </location>
</feature>
<dbReference type="InterPro" id="IPR004014">
    <property type="entry name" value="ATPase_P-typ_cation-transptr_N"/>
</dbReference>
<comment type="caution">
    <text evidence="10">The sequence shown here is derived from an EMBL/GenBank/DDBJ whole genome shotgun (WGS) entry which is preliminary data.</text>
</comment>
<evidence type="ECO:0000313" key="11">
    <source>
        <dbReference type="Proteomes" id="UP000230251"/>
    </source>
</evidence>
<organism evidence="10 11">
    <name type="scientific">Candidatus Uhrbacteria bacterium CG_4_9_14_0_2_um_filter_41_50</name>
    <dbReference type="NCBI Taxonomy" id="1975031"/>
    <lineage>
        <taxon>Bacteria</taxon>
        <taxon>Candidatus Uhriibacteriota</taxon>
    </lineage>
</organism>
<dbReference type="InterPro" id="IPR018303">
    <property type="entry name" value="ATPase_P-typ_P_site"/>
</dbReference>
<accession>A0A2M8ENH1</accession>
<feature type="transmembrane region" description="Helical" evidence="8">
    <location>
        <begin position="798"/>
        <end position="821"/>
    </location>
</feature>
<dbReference type="SUPFAM" id="SSF81653">
    <property type="entry name" value="Calcium ATPase, transduction domain A"/>
    <property type="match status" value="1"/>
</dbReference>
<dbReference type="InterPro" id="IPR036412">
    <property type="entry name" value="HAD-like_sf"/>
</dbReference>
<dbReference type="InterPro" id="IPR023298">
    <property type="entry name" value="ATPase_P-typ_TM_dom_sf"/>
</dbReference>
<dbReference type="Pfam" id="PF00122">
    <property type="entry name" value="E1-E2_ATPase"/>
    <property type="match status" value="1"/>
</dbReference>
<keyword evidence="2 8" id="KW-0812">Transmembrane</keyword>
<dbReference type="GO" id="GO:0005524">
    <property type="term" value="F:ATP binding"/>
    <property type="evidence" value="ECO:0007669"/>
    <property type="project" value="UniProtKB-KW"/>
</dbReference>
<dbReference type="Proteomes" id="UP000230251">
    <property type="component" value="Unassembled WGS sequence"/>
</dbReference>
<feature type="transmembrane region" description="Helical" evidence="8">
    <location>
        <begin position="766"/>
        <end position="786"/>
    </location>
</feature>
<dbReference type="PRINTS" id="PR00120">
    <property type="entry name" value="HATPASE"/>
</dbReference>
<proteinExistence type="predicted"/>
<evidence type="ECO:0000256" key="6">
    <source>
        <dbReference type="ARBA" id="ARBA00022989"/>
    </source>
</evidence>
<dbReference type="InterPro" id="IPR059000">
    <property type="entry name" value="ATPase_P-type_domA"/>
</dbReference>
<sequence length="872" mass="95610">MNNQKQITWHAQSAKDVLHSFEVLQTGLSENQVRDRLKEFGKNQLPQTSPKSTVAIFLAQFGSPLIAILVVAAFISVGFKEWLDAGVISFAVLINAVLGFVEEYKADRSLRKLQSFLPDKAKVRRGGAVLNIDSINIVPGDIIILGTGDKITADGRIISSSFLQVNEAALTGESMSVKKDVVPVDIGASIADQTSMVFAGTVVVNGRAEVITVESGERTQIGQISRLVADVEDEKTPLQQQLAVFALWLGGAVLIISSIVFVAGLLRGFAFFDMFKISIAISVSAIPEGLIVATTVILAIGMQRILKKKALVRRLVAAETLGSVSVICMDKTGTLTTGEMSVTEIRFTNGELLESNQRSEIRQILGVTSAALVDENGENPVFSGSPTEIALAKEYWPDREKIGIEKYAELSELPFDPAFKFKAGVYKQNGSTVMFVVGAPDILLEKSDLSDQQRKKMQSVFEEMTERGLRVLLIAKKDLNGQQTEITYDGITDISVVGFVGLQDPLRSNARHTVETAGEAGLKPVMITGDHVITATLVAREVGLLIDESGIMTGLELDKMSDADLIAHIDKINVFARVLPSHKLRIVRAWQDSGASVAMVGDGVNDAPAMKAADIGVALGSGTEVTKEIADMVLLDNNFQTIVEAIREDRTIFDNIRKMIVYLLSDSFSEVVLIFGAIILSLPIPILPAQILWINLITDGFPSVALTFEPPEKGVMKDPPRNKKAPLLDAEMKVLIFIIGLFTDALLFGIYFYLLGQDLAIHHIRTFIFVALGINSLIYIFAVRKFRSSIFRSNPFENLYLIAGVGIGFVFLFIPLVVPYFRNLFEFEALSVTEWLVLLTLALFQLVLIEIVKEIFNLKRNRQLGEYQIKVL</sequence>
<feature type="transmembrane region" description="Helical" evidence="8">
    <location>
        <begin position="242"/>
        <end position="265"/>
    </location>
</feature>
<evidence type="ECO:0000256" key="5">
    <source>
        <dbReference type="ARBA" id="ARBA00022967"/>
    </source>
</evidence>
<comment type="subcellular location">
    <subcellularLocation>
        <location evidence="1">Membrane</location>
        <topology evidence="1">Multi-pass membrane protein</topology>
    </subcellularLocation>
</comment>
<gene>
    <name evidence="10" type="ORF">CO057_03180</name>
</gene>
<evidence type="ECO:0000259" key="9">
    <source>
        <dbReference type="SMART" id="SM00831"/>
    </source>
</evidence>
<dbReference type="Pfam" id="PF00702">
    <property type="entry name" value="Hydrolase"/>
    <property type="match status" value="1"/>
</dbReference>
<dbReference type="InterPro" id="IPR023299">
    <property type="entry name" value="ATPase_P-typ_cyto_dom_N"/>
</dbReference>
<dbReference type="AlphaFoldDB" id="A0A2M8ENH1"/>
<dbReference type="SFLD" id="SFLDF00027">
    <property type="entry name" value="p-type_atpase"/>
    <property type="match status" value="1"/>
</dbReference>
<keyword evidence="5" id="KW-1278">Translocase</keyword>
<feature type="transmembrane region" description="Helical" evidence="8">
    <location>
        <begin position="54"/>
        <end position="76"/>
    </location>
</feature>
<dbReference type="Pfam" id="PF00689">
    <property type="entry name" value="Cation_ATPase_C"/>
    <property type="match status" value="1"/>
</dbReference>
<dbReference type="InterPro" id="IPR023214">
    <property type="entry name" value="HAD_sf"/>
</dbReference>
<feature type="transmembrane region" description="Helical" evidence="8">
    <location>
        <begin position="734"/>
        <end position="754"/>
    </location>
</feature>
<keyword evidence="4" id="KW-0067">ATP-binding</keyword>
<dbReference type="SUPFAM" id="SSF81665">
    <property type="entry name" value="Calcium ATPase, transmembrane domain M"/>
    <property type="match status" value="1"/>
</dbReference>
<evidence type="ECO:0000256" key="8">
    <source>
        <dbReference type="SAM" id="Phobius"/>
    </source>
</evidence>
<dbReference type="Gene3D" id="2.70.150.10">
    <property type="entry name" value="Calcium-transporting ATPase, cytoplasmic transduction domain A"/>
    <property type="match status" value="1"/>
</dbReference>
<reference evidence="11" key="1">
    <citation type="submission" date="2017-09" db="EMBL/GenBank/DDBJ databases">
        <title>Depth-based differentiation of microbial function through sediment-hosted aquifers and enrichment of novel symbionts in the deep terrestrial subsurface.</title>
        <authorList>
            <person name="Probst A.J."/>
            <person name="Ladd B."/>
            <person name="Jarett J.K."/>
            <person name="Geller-Mcgrath D.E."/>
            <person name="Sieber C.M.K."/>
            <person name="Emerson J.B."/>
            <person name="Anantharaman K."/>
            <person name="Thomas B.C."/>
            <person name="Malmstrom R."/>
            <person name="Stieglmeier M."/>
            <person name="Klingl A."/>
            <person name="Woyke T."/>
            <person name="Ryan C.M."/>
            <person name="Banfield J.F."/>
        </authorList>
    </citation>
    <scope>NUCLEOTIDE SEQUENCE [LARGE SCALE GENOMIC DNA]</scope>
</reference>
<evidence type="ECO:0000256" key="2">
    <source>
        <dbReference type="ARBA" id="ARBA00022692"/>
    </source>
</evidence>
<dbReference type="InterPro" id="IPR008250">
    <property type="entry name" value="ATPase_P-typ_transduc_dom_A_sf"/>
</dbReference>
<protein>
    <recommendedName>
        <fullName evidence="9">Cation-transporting P-type ATPase N-terminal domain-containing protein</fullName>
    </recommendedName>
</protein>
<name>A0A2M8ENH1_9BACT</name>
<dbReference type="GO" id="GO:0016020">
    <property type="term" value="C:membrane"/>
    <property type="evidence" value="ECO:0007669"/>
    <property type="project" value="UniProtKB-SubCell"/>
</dbReference>
<dbReference type="InterPro" id="IPR001757">
    <property type="entry name" value="P_typ_ATPase"/>
</dbReference>
<dbReference type="GO" id="GO:0016887">
    <property type="term" value="F:ATP hydrolysis activity"/>
    <property type="evidence" value="ECO:0007669"/>
    <property type="project" value="InterPro"/>
</dbReference>
<evidence type="ECO:0000256" key="3">
    <source>
        <dbReference type="ARBA" id="ARBA00022741"/>
    </source>
</evidence>
<dbReference type="NCBIfam" id="TIGR01494">
    <property type="entry name" value="ATPase_P-type"/>
    <property type="match status" value="2"/>
</dbReference>
<dbReference type="Gene3D" id="1.20.1110.10">
    <property type="entry name" value="Calcium-transporting ATPase, transmembrane domain"/>
    <property type="match status" value="1"/>
</dbReference>
<dbReference type="PRINTS" id="PR00119">
    <property type="entry name" value="CATATPASE"/>
</dbReference>
<dbReference type="SMART" id="SM00831">
    <property type="entry name" value="Cation_ATPase_N"/>
    <property type="match status" value="1"/>
</dbReference>
<keyword evidence="7 8" id="KW-0472">Membrane</keyword>
<dbReference type="SUPFAM" id="SSF56784">
    <property type="entry name" value="HAD-like"/>
    <property type="match status" value="1"/>
</dbReference>
<evidence type="ECO:0000256" key="4">
    <source>
        <dbReference type="ARBA" id="ARBA00022840"/>
    </source>
</evidence>
<feature type="transmembrane region" description="Helical" evidence="8">
    <location>
        <begin position="82"/>
        <end position="101"/>
    </location>
</feature>
<dbReference type="PANTHER" id="PTHR42861">
    <property type="entry name" value="CALCIUM-TRANSPORTING ATPASE"/>
    <property type="match status" value="1"/>
</dbReference>
<dbReference type="SFLD" id="SFLDG00002">
    <property type="entry name" value="C1.7:_P-type_atpase_like"/>
    <property type="match status" value="1"/>
</dbReference>
<keyword evidence="6 8" id="KW-1133">Transmembrane helix</keyword>
<dbReference type="Pfam" id="PF00690">
    <property type="entry name" value="Cation_ATPase_N"/>
    <property type="match status" value="1"/>
</dbReference>
<feature type="domain" description="Cation-transporting P-type ATPase N-terminal" evidence="9">
    <location>
        <begin position="8"/>
        <end position="81"/>
    </location>
</feature>
<dbReference type="SFLD" id="SFLDS00003">
    <property type="entry name" value="Haloacid_Dehalogenase"/>
    <property type="match status" value="1"/>
</dbReference>
<feature type="transmembrane region" description="Helical" evidence="8">
    <location>
        <begin position="660"/>
        <end position="684"/>
    </location>
</feature>
<evidence type="ECO:0000256" key="7">
    <source>
        <dbReference type="ARBA" id="ARBA00023136"/>
    </source>
</evidence>
<dbReference type="InterPro" id="IPR044492">
    <property type="entry name" value="P_typ_ATPase_HD_dom"/>
</dbReference>
<dbReference type="Gene3D" id="3.40.50.1000">
    <property type="entry name" value="HAD superfamily/HAD-like"/>
    <property type="match status" value="1"/>
</dbReference>
<dbReference type="Gene3D" id="3.40.1110.10">
    <property type="entry name" value="Calcium-transporting ATPase, cytoplasmic domain N"/>
    <property type="match status" value="1"/>
</dbReference>
<dbReference type="EMBL" id="PFSI01000050">
    <property type="protein sequence ID" value="PJC24302.1"/>
    <property type="molecule type" value="Genomic_DNA"/>
</dbReference>
<evidence type="ECO:0000256" key="1">
    <source>
        <dbReference type="ARBA" id="ARBA00004141"/>
    </source>
</evidence>
<evidence type="ECO:0000313" key="10">
    <source>
        <dbReference type="EMBL" id="PJC24302.1"/>
    </source>
</evidence>
<feature type="transmembrane region" description="Helical" evidence="8">
    <location>
        <begin position="833"/>
        <end position="852"/>
    </location>
</feature>
<feature type="transmembrane region" description="Helical" evidence="8">
    <location>
        <begin position="690"/>
        <end position="708"/>
    </location>
</feature>
<keyword evidence="3" id="KW-0547">Nucleotide-binding</keyword>
<dbReference type="PROSITE" id="PS00154">
    <property type="entry name" value="ATPASE_E1_E2"/>
    <property type="match status" value="1"/>
</dbReference>
<dbReference type="PROSITE" id="PS01229">
    <property type="entry name" value="COF_2"/>
    <property type="match status" value="1"/>
</dbReference>
<dbReference type="InterPro" id="IPR006068">
    <property type="entry name" value="ATPase_P-typ_cation-transptr_C"/>
</dbReference>